<dbReference type="KEGG" id="bbel:109465141"/>
<evidence type="ECO:0000256" key="1">
    <source>
        <dbReference type="ARBA" id="ARBA00022741"/>
    </source>
</evidence>
<evidence type="ECO:0000256" key="4">
    <source>
        <dbReference type="SAM" id="MobiDB-lite"/>
    </source>
</evidence>
<dbReference type="GO" id="GO:0005525">
    <property type="term" value="F:GTP binding"/>
    <property type="evidence" value="ECO:0007669"/>
    <property type="project" value="UniProtKB-KW"/>
</dbReference>
<dbReference type="InterPro" id="IPR019762">
    <property type="entry name" value="Dynamin_GTPase_CS"/>
</dbReference>
<dbReference type="GO" id="GO:0016185">
    <property type="term" value="P:synaptic vesicle budding from presynaptic endocytic zone membrane"/>
    <property type="evidence" value="ECO:0007669"/>
    <property type="project" value="TreeGrafter"/>
</dbReference>
<dbReference type="InterPro" id="IPR020850">
    <property type="entry name" value="GED_dom"/>
</dbReference>
<dbReference type="CDD" id="cd08771">
    <property type="entry name" value="DLP_1"/>
    <property type="match status" value="1"/>
</dbReference>
<feature type="domain" description="GED" evidence="5">
    <location>
        <begin position="550"/>
        <end position="635"/>
    </location>
</feature>
<dbReference type="PANTHER" id="PTHR11566:SF231">
    <property type="entry name" value="INTERFERON-INDUCED GTP-BINDING PROTEIN MX"/>
    <property type="match status" value="1"/>
</dbReference>
<dbReference type="InterPro" id="IPR001401">
    <property type="entry name" value="Dynamin_GTPase"/>
</dbReference>
<dbReference type="RefSeq" id="XP_019617847.1">
    <property type="nucleotide sequence ID" value="XM_019762288.1"/>
</dbReference>
<name>A0A6P4YGE6_BRABE</name>
<dbReference type="Proteomes" id="UP000515135">
    <property type="component" value="Unplaced"/>
</dbReference>
<dbReference type="PROSITE" id="PS00410">
    <property type="entry name" value="G_DYNAMIN_1"/>
    <property type="match status" value="1"/>
</dbReference>
<dbReference type="GO" id="GO:0098793">
    <property type="term" value="C:presynapse"/>
    <property type="evidence" value="ECO:0007669"/>
    <property type="project" value="GOC"/>
</dbReference>
<feature type="region of interest" description="Disordered" evidence="4">
    <location>
        <begin position="528"/>
        <end position="547"/>
    </location>
</feature>
<evidence type="ECO:0000259" key="6">
    <source>
        <dbReference type="PROSITE" id="PS51718"/>
    </source>
</evidence>
<dbReference type="PRINTS" id="PR00195">
    <property type="entry name" value="DYNAMIN"/>
</dbReference>
<evidence type="ECO:0000313" key="8">
    <source>
        <dbReference type="RefSeq" id="XP_019617847.1"/>
    </source>
</evidence>
<dbReference type="PANTHER" id="PTHR11566">
    <property type="entry name" value="DYNAMIN"/>
    <property type="match status" value="1"/>
</dbReference>
<organism evidence="7 8">
    <name type="scientific">Branchiostoma belcheri</name>
    <name type="common">Amphioxus</name>
    <dbReference type="NCBI Taxonomy" id="7741"/>
    <lineage>
        <taxon>Eukaryota</taxon>
        <taxon>Metazoa</taxon>
        <taxon>Chordata</taxon>
        <taxon>Cephalochordata</taxon>
        <taxon>Leptocardii</taxon>
        <taxon>Amphioxiformes</taxon>
        <taxon>Branchiostomatidae</taxon>
        <taxon>Branchiostoma</taxon>
    </lineage>
</organism>
<evidence type="ECO:0000256" key="3">
    <source>
        <dbReference type="RuleBase" id="RU003932"/>
    </source>
</evidence>
<accession>A0A6P4YGE6</accession>
<dbReference type="GO" id="GO:0031623">
    <property type="term" value="P:receptor internalization"/>
    <property type="evidence" value="ECO:0007669"/>
    <property type="project" value="TreeGrafter"/>
</dbReference>
<dbReference type="InterPro" id="IPR000375">
    <property type="entry name" value="Dynamin_stalk"/>
</dbReference>
<keyword evidence="1 3" id="KW-0547">Nucleotide-binding</keyword>
<proteinExistence type="inferred from homology"/>
<dbReference type="InterPro" id="IPR003130">
    <property type="entry name" value="GED"/>
</dbReference>
<keyword evidence="2 3" id="KW-0342">GTP-binding</keyword>
<evidence type="ECO:0000256" key="2">
    <source>
        <dbReference type="ARBA" id="ARBA00023134"/>
    </source>
</evidence>
<feature type="domain" description="Dynamin-type G" evidence="6">
    <location>
        <begin position="35"/>
        <end position="312"/>
    </location>
</feature>
<comment type="similarity">
    <text evidence="3">Belongs to the TRAFAC class dynamin-like GTPase superfamily. Dynamin/Fzo/YdjA family.</text>
</comment>
<dbReference type="InterPro" id="IPR030381">
    <property type="entry name" value="G_DYNAMIN_dom"/>
</dbReference>
<dbReference type="AlphaFoldDB" id="A0A6P4YGE6"/>
<protein>
    <submittedName>
        <fullName evidence="8">Interferon-induced GTP-binding protein Mx1-like</fullName>
    </submittedName>
</protein>
<dbReference type="GO" id="GO:0003924">
    <property type="term" value="F:GTPase activity"/>
    <property type="evidence" value="ECO:0007669"/>
    <property type="project" value="InterPro"/>
</dbReference>
<dbReference type="SMART" id="SM00053">
    <property type="entry name" value="DYNc"/>
    <property type="match status" value="1"/>
</dbReference>
<dbReference type="OrthoDB" id="5061070at2759"/>
<dbReference type="Pfam" id="PF02212">
    <property type="entry name" value="GED"/>
    <property type="match status" value="1"/>
</dbReference>
<evidence type="ECO:0000259" key="5">
    <source>
        <dbReference type="PROSITE" id="PS51388"/>
    </source>
</evidence>
<dbReference type="SMART" id="SM00302">
    <property type="entry name" value="GED"/>
    <property type="match status" value="1"/>
</dbReference>
<dbReference type="Pfam" id="PF01031">
    <property type="entry name" value="Dynamin_M"/>
    <property type="match status" value="1"/>
</dbReference>
<dbReference type="GO" id="GO:0005737">
    <property type="term" value="C:cytoplasm"/>
    <property type="evidence" value="ECO:0007669"/>
    <property type="project" value="TreeGrafter"/>
</dbReference>
<dbReference type="Pfam" id="PF00350">
    <property type="entry name" value="Dynamin_N"/>
    <property type="match status" value="1"/>
</dbReference>
<dbReference type="Gene3D" id="3.40.50.300">
    <property type="entry name" value="P-loop containing nucleotide triphosphate hydrolases"/>
    <property type="match status" value="1"/>
</dbReference>
<keyword evidence="7" id="KW-1185">Reference proteome</keyword>
<reference evidence="8" key="1">
    <citation type="submission" date="2025-08" db="UniProtKB">
        <authorList>
            <consortium name="RefSeq"/>
        </authorList>
    </citation>
    <scope>IDENTIFICATION</scope>
    <source>
        <tissue evidence="8">Gonad</tissue>
    </source>
</reference>
<dbReference type="InterPro" id="IPR022812">
    <property type="entry name" value="Dynamin"/>
</dbReference>
<dbReference type="GeneID" id="109465141"/>
<dbReference type="Gene3D" id="1.20.120.1240">
    <property type="entry name" value="Dynamin, middle domain"/>
    <property type="match status" value="1"/>
</dbReference>
<evidence type="ECO:0000313" key="7">
    <source>
        <dbReference type="Proteomes" id="UP000515135"/>
    </source>
</evidence>
<dbReference type="InterPro" id="IPR027417">
    <property type="entry name" value="P-loop_NTPase"/>
</dbReference>
<dbReference type="PROSITE" id="PS51388">
    <property type="entry name" value="GED"/>
    <property type="match status" value="1"/>
</dbReference>
<gene>
    <name evidence="8" type="primary">LOC109465141</name>
</gene>
<dbReference type="SUPFAM" id="SSF52540">
    <property type="entry name" value="P-loop containing nucleoside triphosphate hydrolases"/>
    <property type="match status" value="1"/>
</dbReference>
<dbReference type="GO" id="GO:0005886">
    <property type="term" value="C:plasma membrane"/>
    <property type="evidence" value="ECO:0007669"/>
    <property type="project" value="TreeGrafter"/>
</dbReference>
<dbReference type="PROSITE" id="PS51718">
    <property type="entry name" value="G_DYNAMIN_2"/>
    <property type="match status" value="1"/>
</dbReference>
<dbReference type="GO" id="GO:0005874">
    <property type="term" value="C:microtubule"/>
    <property type="evidence" value="ECO:0007669"/>
    <property type="project" value="TreeGrafter"/>
</dbReference>
<sequence length="635" mass="71950">MAPEPPPALAVTYREKVRPFIDLVDELRASGLDRDVTLPSVVVIGDQSAGKSSCLEAISGVQLPRGSGIVTRCPLELRLKKSPDPESGWRGYIHFEDKGETRWELDSPEDVGEAVKKAQNQLAGESLCISPRLITLDVESPDIPDLTLIDLPGIARVPVGGQPDDIGDQTKALIREYIQMDETIILAVVPCNVDIATTEALKMAKEVDPDGSRTLGVLTKPDLIDRGTENMTVDIVNNRKYALKKGYTIIKCRGQVDIENKVSLSDAMDKEEMFFQKHEHFKILYEEKKTGTKTLAGKLTTELVEQIKKSIPGLKEDIREKLRDTERQLLLLGDGIPEDPSSKMRFLVELLNGFTVDLEKLTNGEQVRNKMSVKQQKQVWLIGDVRDAYRDFAAELEGLLPGEGNLEDIEESIQTNRGRELPGFLPYSVCEAFIQKHMENFQEPASDCLLRVNQKVETVLSLLTTHWFQAYSQLNMAIKEKINDLRLAQERKAQEVIKQLFEMENLVFTQDAIFHSALKRLEEEAQSIKKGTNRNSGDQEDLRTDQQKESEEMLQYIKAYFEVSIRRLSDTVPMAIRLQLLTNFTEEVKYQITLMIAQPDTLELLHEDPDTTEQRTVLTEKRRRLTKANQKLAKF</sequence>
<dbReference type="GO" id="GO:0008017">
    <property type="term" value="F:microtubule binding"/>
    <property type="evidence" value="ECO:0007669"/>
    <property type="project" value="TreeGrafter"/>
</dbReference>
<dbReference type="InterPro" id="IPR045063">
    <property type="entry name" value="Dynamin_N"/>
</dbReference>